<feature type="signal peptide" evidence="1">
    <location>
        <begin position="1"/>
        <end position="19"/>
    </location>
</feature>
<accession>A0A849L386</accession>
<name>A0A849L386_9RHOB</name>
<dbReference type="RefSeq" id="WP_171324652.1">
    <property type="nucleotide sequence ID" value="NZ_JABFBC010000001.1"/>
</dbReference>
<comment type="caution">
    <text evidence="2">The sequence shown here is derived from an EMBL/GenBank/DDBJ whole genome shotgun (WGS) entry which is preliminary data.</text>
</comment>
<sequence>MRPALTAAILALSALPLRADVTDWKMVGTWDISHYSSSEGCLAYAEFANGTAFFIGFDLSTGDLLLDVTLMNGAWRSIVPGSDYTVQAVFGAETPWELAMIGEDFDGTPGLMMLVDATSDQAALFIEEFSKTYVMAWRYNGAPLGSFPLAGSRAAFEEVLACQRSWTVAAAPADPFAAPVTDPFR</sequence>
<protein>
    <submittedName>
        <fullName evidence="2">Uncharacterized protein</fullName>
    </submittedName>
</protein>
<feature type="chain" id="PRO_5032905669" evidence="1">
    <location>
        <begin position="20"/>
        <end position="185"/>
    </location>
</feature>
<proteinExistence type="predicted"/>
<dbReference type="EMBL" id="JABFBC010000001">
    <property type="protein sequence ID" value="NNU80682.1"/>
    <property type="molecule type" value="Genomic_DNA"/>
</dbReference>
<keyword evidence="1" id="KW-0732">Signal</keyword>
<dbReference type="AlphaFoldDB" id="A0A849L386"/>
<dbReference type="Proteomes" id="UP000572377">
    <property type="component" value="Unassembled WGS sequence"/>
</dbReference>
<evidence type="ECO:0000256" key="1">
    <source>
        <dbReference type="SAM" id="SignalP"/>
    </source>
</evidence>
<evidence type="ECO:0000313" key="2">
    <source>
        <dbReference type="EMBL" id="NNU80682.1"/>
    </source>
</evidence>
<evidence type="ECO:0000313" key="3">
    <source>
        <dbReference type="Proteomes" id="UP000572377"/>
    </source>
</evidence>
<reference evidence="2 3" key="1">
    <citation type="submission" date="2020-05" db="EMBL/GenBank/DDBJ databases">
        <title>Gimesia benthica sp. nov., a novel planctomycete isolated from a deep-sea water sample of the Northwest Indian Ocean.</title>
        <authorList>
            <person name="Wang J."/>
            <person name="Ruan C."/>
            <person name="Song L."/>
            <person name="Zhu Y."/>
            <person name="Li A."/>
            <person name="Zheng X."/>
            <person name="Wang L."/>
            <person name="Lu Z."/>
            <person name="Huang Y."/>
            <person name="Du W."/>
            <person name="Zhou Y."/>
            <person name="Huang L."/>
            <person name="Dai X."/>
        </authorList>
    </citation>
    <scope>NUCLEOTIDE SEQUENCE [LARGE SCALE GENOMIC DNA]</scope>
    <source>
        <strain evidence="2 3">YYQ-30</strain>
    </source>
</reference>
<gene>
    <name evidence="2" type="ORF">HMH01_09565</name>
</gene>
<organism evidence="2 3">
    <name type="scientific">Halovulum dunhuangense</name>
    <dbReference type="NCBI Taxonomy" id="1505036"/>
    <lineage>
        <taxon>Bacteria</taxon>
        <taxon>Pseudomonadati</taxon>
        <taxon>Pseudomonadota</taxon>
        <taxon>Alphaproteobacteria</taxon>
        <taxon>Rhodobacterales</taxon>
        <taxon>Paracoccaceae</taxon>
        <taxon>Halovulum</taxon>
    </lineage>
</organism>
<keyword evidence="3" id="KW-1185">Reference proteome</keyword>